<feature type="domain" description="HVO-1552 C-terminal" evidence="3">
    <location>
        <begin position="109"/>
        <end position="242"/>
    </location>
</feature>
<feature type="region of interest" description="Disordered" evidence="1">
    <location>
        <begin position="192"/>
        <end position="212"/>
    </location>
</feature>
<name>A0A897NEW1_9EURY</name>
<keyword evidence="2" id="KW-0472">Membrane</keyword>
<dbReference type="CDD" id="cd00090">
    <property type="entry name" value="HTH_ARSR"/>
    <property type="match status" value="1"/>
</dbReference>
<organism evidence="4 5">
    <name type="scientific">Halapricum desulfuricans</name>
    <dbReference type="NCBI Taxonomy" id="2841257"/>
    <lineage>
        <taxon>Archaea</taxon>
        <taxon>Methanobacteriati</taxon>
        <taxon>Methanobacteriota</taxon>
        <taxon>Stenosarchaea group</taxon>
        <taxon>Halobacteria</taxon>
        <taxon>Halobacteriales</taxon>
        <taxon>Haloarculaceae</taxon>
        <taxon>Halapricum</taxon>
    </lineage>
</organism>
<keyword evidence="5" id="KW-1185">Reference proteome</keyword>
<dbReference type="Pfam" id="PF12840">
    <property type="entry name" value="HTH_20"/>
    <property type="match status" value="1"/>
</dbReference>
<dbReference type="GeneID" id="68852694"/>
<feature type="region of interest" description="Disordered" evidence="1">
    <location>
        <begin position="1"/>
        <end position="28"/>
    </location>
</feature>
<dbReference type="Pfam" id="PF24267">
    <property type="entry name" value="HVO_1552_C"/>
    <property type="match status" value="1"/>
</dbReference>
<dbReference type="SUPFAM" id="SSF46785">
    <property type="entry name" value="Winged helix' DNA-binding domain"/>
    <property type="match status" value="1"/>
</dbReference>
<evidence type="ECO:0000259" key="3">
    <source>
        <dbReference type="Pfam" id="PF24267"/>
    </source>
</evidence>
<dbReference type="InterPro" id="IPR036390">
    <property type="entry name" value="WH_DNA-bd_sf"/>
</dbReference>
<dbReference type="RefSeq" id="WP_229109561.1">
    <property type="nucleotide sequence ID" value="NZ_CP064788.1"/>
</dbReference>
<dbReference type="InterPro" id="IPR036388">
    <property type="entry name" value="WH-like_DNA-bd_sf"/>
</dbReference>
<evidence type="ECO:0000313" key="4">
    <source>
        <dbReference type="EMBL" id="QSG09469.1"/>
    </source>
</evidence>
<keyword evidence="2" id="KW-0812">Transmembrane</keyword>
<protein>
    <submittedName>
        <fullName evidence="4">Transcriptional regulator containing HTH domain,ArsR family</fullName>
    </submittedName>
</protein>
<dbReference type="Gene3D" id="1.10.10.10">
    <property type="entry name" value="Winged helix-like DNA-binding domain superfamily/Winged helix DNA-binding domain"/>
    <property type="match status" value="1"/>
</dbReference>
<evidence type="ECO:0000256" key="1">
    <source>
        <dbReference type="SAM" id="MobiDB-lite"/>
    </source>
</evidence>
<accession>A0A897NEW1</accession>
<dbReference type="EMBL" id="CP064788">
    <property type="protein sequence ID" value="QSG09469.1"/>
    <property type="molecule type" value="Genomic_DNA"/>
</dbReference>
<gene>
    <name evidence="4" type="primary">arsR11</name>
    <name evidence="4" type="ORF">HSR122_2085</name>
</gene>
<evidence type="ECO:0000256" key="2">
    <source>
        <dbReference type="SAM" id="Phobius"/>
    </source>
</evidence>
<reference evidence="4 5" key="1">
    <citation type="submission" date="2020-11" db="EMBL/GenBank/DDBJ databases">
        <title>Carbohydrate-dependent, anaerobic sulfur respiration: A novel catabolism in halophilic archaea.</title>
        <authorList>
            <person name="Sorokin D.Y."/>
            <person name="Messina E."/>
            <person name="Smedile F."/>
            <person name="La Cono V."/>
            <person name="Hallsworth J.E."/>
            <person name="Yakimov M.M."/>
        </authorList>
    </citation>
    <scope>NUCLEOTIDE SEQUENCE [LARGE SCALE GENOMIC DNA]</scope>
    <source>
        <strain evidence="4 5">HSR12-2</strain>
    </source>
</reference>
<dbReference type="Proteomes" id="UP000662973">
    <property type="component" value="Chromosome"/>
</dbReference>
<evidence type="ECO:0000313" key="5">
    <source>
        <dbReference type="Proteomes" id="UP000662973"/>
    </source>
</evidence>
<proteinExistence type="predicted"/>
<dbReference type="KEGG" id="hds:HSR122_2085"/>
<dbReference type="InterPro" id="IPR056525">
    <property type="entry name" value="HVO_1552_C"/>
</dbReference>
<sequence length="242" mass="24599">MSLLPSKPDTPAAEAESEPRVIGVDSDDADDVISALSSDTARRLLAELHEEPAPPAELADRVDTSLQNAQYHLENLQSAGAVSVVDTAYSEKGREMDIYAPADQPLVIFAGGEDETTGLKAALSRLIGGLGVLGIGSLAVQRLYGDAGVGSDAVPAGNETTGGAAGTTPTGETAVNGTDYVLQATNATTTATDAATTATDTATTATPTPEATDAAAGIEPGLLFFAGGAVILALWLLVWYLR</sequence>
<feature type="transmembrane region" description="Helical" evidence="2">
    <location>
        <begin position="222"/>
        <end position="241"/>
    </location>
</feature>
<keyword evidence="2" id="KW-1133">Transmembrane helix</keyword>
<dbReference type="AlphaFoldDB" id="A0A897NEW1"/>
<dbReference type="InterPro" id="IPR011991">
    <property type="entry name" value="ArsR-like_HTH"/>
</dbReference>